<keyword evidence="10" id="KW-1185">Reference proteome</keyword>
<evidence type="ECO:0000256" key="4">
    <source>
        <dbReference type="ARBA" id="ARBA00023157"/>
    </source>
</evidence>
<dbReference type="SMART" id="SM00020">
    <property type="entry name" value="Tryp_SPc"/>
    <property type="match status" value="1"/>
</dbReference>
<dbReference type="Proteomes" id="UP000316079">
    <property type="component" value="Unassembled WGS sequence"/>
</dbReference>
<feature type="domain" description="Peptidase S1" evidence="8">
    <location>
        <begin position="262"/>
        <end position="497"/>
    </location>
</feature>
<protein>
    <recommendedName>
        <fullName evidence="8">Peptidase S1 domain-containing protein</fullName>
    </recommendedName>
</protein>
<dbReference type="FunFam" id="2.40.10.10:FF:000003">
    <property type="entry name" value="Transmembrane serine protease 3"/>
    <property type="match status" value="1"/>
</dbReference>
<keyword evidence="7" id="KW-0472">Membrane</keyword>
<dbReference type="PROSITE" id="PS50240">
    <property type="entry name" value="TRYPSIN_DOM"/>
    <property type="match status" value="1"/>
</dbReference>
<dbReference type="SUPFAM" id="SSF50494">
    <property type="entry name" value="Trypsin-like serine proteases"/>
    <property type="match status" value="1"/>
</dbReference>
<feature type="compositionally biased region" description="Acidic residues" evidence="6">
    <location>
        <begin position="145"/>
        <end position="158"/>
    </location>
</feature>
<dbReference type="InterPro" id="IPR001254">
    <property type="entry name" value="Trypsin_dom"/>
</dbReference>
<sequence>TLELAHAQTMASSQGLYEIRGVTESRDSIATVASFPCDLLLNSTFSLLTAPVLLQTSSRDALDASSSVQLYRTGRASIHFPLHPALIYTSSEAPPSCVQFLEVSHLAPYTLSVLMPPITTSPPSQSVSSLLSPQGGDSDTLNDMKEEEEKEISVEEGTDVNLTGNKNSIASETVSGSKVCGSSFHQVIISMLVFILILSICVSITVKFVCFPNKSGGVYTNAGAPQNCTVPAGPPYSPKYPANDSISTPSNCSVAVHAGNRIVGGTEALKGQWGWQTSLQWQGRHVCGGAILSRRWVITAAHCFVLYDMLLESDWVVVVDSLSVSDPTQGKRYKTLQIHAHPGFSERDNDFDLCLLRTQTDMDLTDRIRPVCLPGLADVFPAGSYCWVTGWGYTKEGGSVSQHLRQALVQLIDQSTCSQPHVYGSKLTPRMLCAGRMEGGVDSCQGDSGGPLICQTSVGHWRLAGVVSWGEGCGRVNKPGVYTRVSELLHWIQFYVNDANYEAPSALTTQESNL</sequence>
<dbReference type="STRING" id="623744.A0A553MKI1"/>
<dbReference type="GO" id="GO:0006508">
    <property type="term" value="P:proteolysis"/>
    <property type="evidence" value="ECO:0007669"/>
    <property type="project" value="UniProtKB-KW"/>
</dbReference>
<keyword evidence="3 5" id="KW-0720">Serine protease</keyword>
<evidence type="ECO:0000256" key="2">
    <source>
        <dbReference type="ARBA" id="ARBA00022801"/>
    </source>
</evidence>
<evidence type="ECO:0000256" key="7">
    <source>
        <dbReference type="SAM" id="Phobius"/>
    </source>
</evidence>
<dbReference type="OrthoDB" id="93664at2759"/>
<name>A0A553MKI1_9TELE</name>
<dbReference type="PANTHER" id="PTHR24252:SF7">
    <property type="entry name" value="HYALIN"/>
    <property type="match status" value="1"/>
</dbReference>
<dbReference type="EMBL" id="SRMA01027478">
    <property type="protein sequence ID" value="TRY53687.1"/>
    <property type="molecule type" value="Genomic_DNA"/>
</dbReference>
<keyword evidence="7" id="KW-1133">Transmembrane helix</keyword>
<dbReference type="Pfam" id="PF00089">
    <property type="entry name" value="Trypsin"/>
    <property type="match status" value="1"/>
</dbReference>
<evidence type="ECO:0000256" key="3">
    <source>
        <dbReference type="ARBA" id="ARBA00022825"/>
    </source>
</evidence>
<organism evidence="9 10">
    <name type="scientific">Danionella cerebrum</name>
    <dbReference type="NCBI Taxonomy" id="2873325"/>
    <lineage>
        <taxon>Eukaryota</taxon>
        <taxon>Metazoa</taxon>
        <taxon>Chordata</taxon>
        <taxon>Craniata</taxon>
        <taxon>Vertebrata</taxon>
        <taxon>Euteleostomi</taxon>
        <taxon>Actinopterygii</taxon>
        <taxon>Neopterygii</taxon>
        <taxon>Teleostei</taxon>
        <taxon>Ostariophysi</taxon>
        <taxon>Cypriniformes</taxon>
        <taxon>Danionidae</taxon>
        <taxon>Danioninae</taxon>
        <taxon>Danionella</taxon>
    </lineage>
</organism>
<dbReference type="CDD" id="cd00190">
    <property type="entry name" value="Tryp_SPc"/>
    <property type="match status" value="1"/>
</dbReference>
<evidence type="ECO:0000313" key="10">
    <source>
        <dbReference type="Proteomes" id="UP000316079"/>
    </source>
</evidence>
<evidence type="ECO:0000256" key="5">
    <source>
        <dbReference type="RuleBase" id="RU363034"/>
    </source>
</evidence>
<dbReference type="AlphaFoldDB" id="A0A553MKI1"/>
<dbReference type="Gene3D" id="2.40.10.10">
    <property type="entry name" value="Trypsin-like serine proteases"/>
    <property type="match status" value="2"/>
</dbReference>
<accession>A0A553MKI1</accession>
<comment type="caution">
    <text evidence="9">The sequence shown here is derived from an EMBL/GenBank/DDBJ whole genome shotgun (WGS) entry which is preliminary data.</text>
</comment>
<feature type="compositionally biased region" description="Low complexity" evidence="6">
    <location>
        <begin position="124"/>
        <end position="134"/>
    </location>
</feature>
<evidence type="ECO:0000259" key="8">
    <source>
        <dbReference type="PROSITE" id="PS50240"/>
    </source>
</evidence>
<dbReference type="PROSITE" id="PS00134">
    <property type="entry name" value="TRYPSIN_HIS"/>
    <property type="match status" value="1"/>
</dbReference>
<evidence type="ECO:0000313" key="9">
    <source>
        <dbReference type="EMBL" id="TRY53687.1"/>
    </source>
</evidence>
<dbReference type="PANTHER" id="PTHR24252">
    <property type="entry name" value="ACROSIN-RELATED"/>
    <property type="match status" value="1"/>
</dbReference>
<proteinExistence type="predicted"/>
<gene>
    <name evidence="9" type="ORF">DNTS_024428</name>
</gene>
<keyword evidence="4" id="KW-1015">Disulfide bond</keyword>
<feature type="transmembrane region" description="Helical" evidence="7">
    <location>
        <begin position="187"/>
        <end position="210"/>
    </location>
</feature>
<dbReference type="GO" id="GO:0004252">
    <property type="term" value="F:serine-type endopeptidase activity"/>
    <property type="evidence" value="ECO:0007669"/>
    <property type="project" value="InterPro"/>
</dbReference>
<dbReference type="InterPro" id="IPR043504">
    <property type="entry name" value="Peptidase_S1_PA_chymotrypsin"/>
</dbReference>
<keyword evidence="1 5" id="KW-0645">Protease</keyword>
<dbReference type="InterPro" id="IPR001314">
    <property type="entry name" value="Peptidase_S1A"/>
</dbReference>
<keyword evidence="2 5" id="KW-0378">Hydrolase</keyword>
<evidence type="ECO:0000256" key="1">
    <source>
        <dbReference type="ARBA" id="ARBA00022670"/>
    </source>
</evidence>
<feature type="region of interest" description="Disordered" evidence="6">
    <location>
        <begin position="124"/>
        <end position="164"/>
    </location>
</feature>
<dbReference type="InterPro" id="IPR009003">
    <property type="entry name" value="Peptidase_S1_PA"/>
</dbReference>
<dbReference type="InterPro" id="IPR033116">
    <property type="entry name" value="TRYPSIN_SER"/>
</dbReference>
<reference evidence="9 10" key="1">
    <citation type="journal article" date="2019" name="Sci. Data">
        <title>Hybrid genome assembly and annotation of Danionella translucida.</title>
        <authorList>
            <person name="Kadobianskyi M."/>
            <person name="Schulze L."/>
            <person name="Schuelke M."/>
            <person name="Judkewitz B."/>
        </authorList>
    </citation>
    <scope>NUCLEOTIDE SEQUENCE [LARGE SCALE GENOMIC DNA]</scope>
    <source>
        <strain evidence="9 10">Bolton</strain>
    </source>
</reference>
<dbReference type="PROSITE" id="PS00135">
    <property type="entry name" value="TRYPSIN_SER"/>
    <property type="match status" value="1"/>
</dbReference>
<keyword evidence="7" id="KW-0812">Transmembrane</keyword>
<evidence type="ECO:0000256" key="6">
    <source>
        <dbReference type="SAM" id="MobiDB-lite"/>
    </source>
</evidence>
<dbReference type="InterPro" id="IPR018114">
    <property type="entry name" value="TRYPSIN_HIS"/>
</dbReference>
<feature type="non-terminal residue" evidence="9">
    <location>
        <position position="1"/>
    </location>
</feature>
<dbReference type="PRINTS" id="PR00722">
    <property type="entry name" value="CHYMOTRYPSIN"/>
</dbReference>